<evidence type="ECO:0000313" key="4">
    <source>
        <dbReference type="Proteomes" id="UP000446768"/>
    </source>
</evidence>
<gene>
    <name evidence="3" type="ORF">GJ700_02990</name>
</gene>
<accession>A0A7X2IIK1</accession>
<keyword evidence="1" id="KW-0175">Coiled coil</keyword>
<dbReference type="AlphaFoldDB" id="A0A7X2IIK1"/>
<evidence type="ECO:0000256" key="1">
    <source>
        <dbReference type="SAM" id="Coils"/>
    </source>
</evidence>
<proteinExistence type="predicted"/>
<keyword evidence="2" id="KW-0472">Membrane</keyword>
<keyword evidence="2" id="KW-1133">Transmembrane helix</keyword>
<dbReference type="Proteomes" id="UP000446768">
    <property type="component" value="Unassembled WGS sequence"/>
</dbReference>
<comment type="caution">
    <text evidence="3">The sequence shown here is derived from an EMBL/GenBank/DDBJ whole genome shotgun (WGS) entry which is preliminary data.</text>
</comment>
<keyword evidence="2" id="KW-0812">Transmembrane</keyword>
<feature type="coiled-coil region" evidence="1">
    <location>
        <begin position="122"/>
        <end position="149"/>
    </location>
</feature>
<evidence type="ECO:0000313" key="3">
    <source>
        <dbReference type="EMBL" id="MRV70684.1"/>
    </source>
</evidence>
<reference evidence="3 4" key="1">
    <citation type="submission" date="2019-11" db="EMBL/GenBank/DDBJ databases">
        <title>Novel species isolated from a subtropical stream in China.</title>
        <authorList>
            <person name="Lu H."/>
        </authorList>
    </citation>
    <scope>NUCLEOTIDE SEQUENCE [LARGE SCALE GENOMIC DNA]</scope>
    <source>
        <strain evidence="3 4">FT92W</strain>
    </source>
</reference>
<feature type="transmembrane region" description="Helical" evidence="2">
    <location>
        <begin position="100"/>
        <end position="123"/>
    </location>
</feature>
<sequence length="192" mass="21071">MTALDKNTVHDTLGTLLEMARRDQDAIHAAVEQLKYSQRTLDQMTRQLPGEMAQRVDKSLQNSVDGAANKLASHFSEANVQADLAAATYQRASKHVVIKITLAALGITAIAAASIVAVTWILAPTNADIQALREERDELKRQITFLERKGGRSDVTMCKLDEKTGKSRMCAKIDSSFKGVWEGGYLIIANKD</sequence>
<protein>
    <submittedName>
        <fullName evidence="3">Uncharacterized protein</fullName>
    </submittedName>
</protein>
<organism evidence="3 4">
    <name type="scientific">Pseudoduganella rivuli</name>
    <dbReference type="NCBI Taxonomy" id="2666085"/>
    <lineage>
        <taxon>Bacteria</taxon>
        <taxon>Pseudomonadati</taxon>
        <taxon>Pseudomonadota</taxon>
        <taxon>Betaproteobacteria</taxon>
        <taxon>Burkholderiales</taxon>
        <taxon>Oxalobacteraceae</taxon>
        <taxon>Telluria group</taxon>
        <taxon>Pseudoduganella</taxon>
    </lineage>
</organism>
<dbReference type="EMBL" id="WKJJ01000002">
    <property type="protein sequence ID" value="MRV70684.1"/>
    <property type="molecule type" value="Genomic_DNA"/>
</dbReference>
<dbReference type="RefSeq" id="WP_154371181.1">
    <property type="nucleotide sequence ID" value="NZ_WKJJ01000002.1"/>
</dbReference>
<keyword evidence="4" id="KW-1185">Reference proteome</keyword>
<name>A0A7X2IIK1_9BURK</name>
<evidence type="ECO:0000256" key="2">
    <source>
        <dbReference type="SAM" id="Phobius"/>
    </source>
</evidence>